<feature type="domain" description="HNH nuclease" evidence="1">
    <location>
        <begin position="190"/>
        <end position="239"/>
    </location>
</feature>
<dbReference type="InterPro" id="IPR003615">
    <property type="entry name" value="HNH_nuc"/>
</dbReference>
<evidence type="ECO:0000313" key="2">
    <source>
        <dbReference type="EMBL" id="MBP2351499.1"/>
    </source>
</evidence>
<dbReference type="GO" id="GO:0004519">
    <property type="term" value="F:endonuclease activity"/>
    <property type="evidence" value="ECO:0007669"/>
    <property type="project" value="UniProtKB-KW"/>
</dbReference>
<organism evidence="2 3">
    <name type="scientific">Kribbella aluminosa</name>
    <dbReference type="NCBI Taxonomy" id="416017"/>
    <lineage>
        <taxon>Bacteria</taxon>
        <taxon>Bacillati</taxon>
        <taxon>Actinomycetota</taxon>
        <taxon>Actinomycetes</taxon>
        <taxon>Propionibacteriales</taxon>
        <taxon>Kribbellaceae</taxon>
        <taxon>Kribbella</taxon>
    </lineage>
</organism>
<dbReference type="Proteomes" id="UP000755585">
    <property type="component" value="Unassembled WGS sequence"/>
</dbReference>
<dbReference type="Pfam" id="PF13391">
    <property type="entry name" value="HNH_2"/>
    <property type="match status" value="1"/>
</dbReference>
<protein>
    <submittedName>
        <fullName evidence="2">Restriction endonuclease</fullName>
    </submittedName>
</protein>
<proteinExistence type="predicted"/>
<evidence type="ECO:0000259" key="1">
    <source>
        <dbReference type="Pfam" id="PF13391"/>
    </source>
</evidence>
<comment type="caution">
    <text evidence="2">The sequence shown here is derived from an EMBL/GenBank/DDBJ whole genome shotgun (WGS) entry which is preliminary data.</text>
</comment>
<gene>
    <name evidence="2" type="ORF">JOF29_002582</name>
</gene>
<sequence length="297" mass="33968">MTNLSLSDELVLRERILERLAHLRDQSGGTVTRAQLANFEIDGQRLPLIDQGRGIRNPRDFHATLSILSKQDGQYDDRQVDQGYYVYAYQRDSAEGDNRKLRAAIAPSLPMILLRWLEAGVFVPIFPVYAVADDPTARIFLIALDESLRFIPDPQNLKEQVKQYAEQVTRRRLHQPVFRASVIRAYETRCAVCHLHHGELLDAAHIMPDSHEAGVPHVSNGLSLCKIHHAAYDQNLMGIRPDNVVEINRELLEERDGPMLKYGLQRMHGSTITLPRRKLEHPDPEALAWRYNQFQAS</sequence>
<name>A0ABS4UIR5_9ACTN</name>
<evidence type="ECO:0000313" key="3">
    <source>
        <dbReference type="Proteomes" id="UP000755585"/>
    </source>
</evidence>
<keyword evidence="2" id="KW-0540">Nuclease</keyword>
<keyword evidence="3" id="KW-1185">Reference proteome</keyword>
<keyword evidence="2" id="KW-0255">Endonuclease</keyword>
<accession>A0ABS4UIR5</accession>
<dbReference type="EMBL" id="JAGINT010000001">
    <property type="protein sequence ID" value="MBP2351499.1"/>
    <property type="molecule type" value="Genomic_DNA"/>
</dbReference>
<reference evidence="2 3" key="1">
    <citation type="submission" date="2021-03" db="EMBL/GenBank/DDBJ databases">
        <title>Sequencing the genomes of 1000 actinobacteria strains.</title>
        <authorList>
            <person name="Klenk H.-P."/>
        </authorList>
    </citation>
    <scope>NUCLEOTIDE SEQUENCE [LARGE SCALE GENOMIC DNA]</scope>
    <source>
        <strain evidence="2 3">DSM 18824</strain>
    </source>
</reference>
<keyword evidence="2" id="KW-0378">Hydrolase</keyword>